<keyword evidence="6 7" id="KW-0472">Membrane</keyword>
<evidence type="ECO:0000256" key="1">
    <source>
        <dbReference type="ARBA" id="ARBA00004651"/>
    </source>
</evidence>
<keyword evidence="5 7" id="KW-1133">Transmembrane helix</keyword>
<reference evidence="8 9" key="1">
    <citation type="submission" date="2018-05" db="EMBL/GenBank/DDBJ databases">
        <title>Spiribacter halobius sp. nov., a moderately halophilic bacterium isolated from marine solar saltern.</title>
        <authorList>
            <person name="Zheng W.-S."/>
            <person name="Lu D.-C."/>
            <person name="Du Z.-J."/>
        </authorList>
    </citation>
    <scope>NUCLEOTIDE SEQUENCE [LARGE SCALE GENOMIC DNA]</scope>
    <source>
        <strain evidence="8 9">E85</strain>
    </source>
</reference>
<evidence type="ECO:0000256" key="6">
    <source>
        <dbReference type="ARBA" id="ARBA00023136"/>
    </source>
</evidence>
<dbReference type="PANTHER" id="PTHR30086">
    <property type="entry name" value="ARGININE EXPORTER PROTEIN ARGO"/>
    <property type="match status" value="1"/>
</dbReference>
<comment type="similarity">
    <text evidence="2">Belongs to the Rht family.</text>
</comment>
<dbReference type="PIRSF" id="PIRSF006324">
    <property type="entry name" value="LeuE"/>
    <property type="match status" value="1"/>
</dbReference>
<comment type="subcellular location">
    <subcellularLocation>
        <location evidence="1">Cell membrane</location>
        <topology evidence="1">Multi-pass membrane protein</topology>
    </subcellularLocation>
</comment>
<evidence type="ECO:0000256" key="4">
    <source>
        <dbReference type="ARBA" id="ARBA00022692"/>
    </source>
</evidence>
<keyword evidence="9" id="KW-1185">Reference proteome</keyword>
<feature type="transmembrane region" description="Helical" evidence="7">
    <location>
        <begin position="186"/>
        <end position="205"/>
    </location>
</feature>
<keyword evidence="4 7" id="KW-0812">Transmembrane</keyword>
<proteinExistence type="inferred from homology"/>
<dbReference type="Proteomes" id="UP000245474">
    <property type="component" value="Unassembled WGS sequence"/>
</dbReference>
<evidence type="ECO:0000313" key="8">
    <source>
        <dbReference type="EMBL" id="PWG63535.1"/>
    </source>
</evidence>
<gene>
    <name evidence="8" type="ORF">DEM34_08225</name>
</gene>
<dbReference type="InterPro" id="IPR001123">
    <property type="entry name" value="LeuE-type"/>
</dbReference>
<evidence type="ECO:0000256" key="3">
    <source>
        <dbReference type="ARBA" id="ARBA00022475"/>
    </source>
</evidence>
<dbReference type="GO" id="GO:0042970">
    <property type="term" value="F:homoserine transmembrane transporter activity"/>
    <property type="evidence" value="ECO:0007669"/>
    <property type="project" value="TreeGrafter"/>
</dbReference>
<dbReference type="OrthoDB" id="9804822at2"/>
<organism evidence="8 9">
    <name type="scientific">Sediminicurvatus halobius</name>
    <dbReference type="NCBI Taxonomy" id="2182432"/>
    <lineage>
        <taxon>Bacteria</taxon>
        <taxon>Pseudomonadati</taxon>
        <taxon>Pseudomonadota</taxon>
        <taxon>Gammaproteobacteria</taxon>
        <taxon>Chromatiales</taxon>
        <taxon>Ectothiorhodospiraceae</taxon>
        <taxon>Sediminicurvatus</taxon>
    </lineage>
</organism>
<protein>
    <submittedName>
        <fullName evidence="8">Threonine transporter RhtB</fullName>
    </submittedName>
</protein>
<sequence length="209" mass="22119">MTLETWLAFVVAAVAISLSPGAGAVASLSSGLRNGFPHGVWTALGQQLGLMLQLLVVAIGLGAVLAASGTAFEIVRWCGVAYLLWLGVQQWRLAGARAALHAETEVAQRPAAMVAHGFLVNAVNPKATVFMLAVLPQFIDPVRPLAAQYGTMAATMVAVDIVVMGGYTLLAARLLAFWRDPKHLQWVHRGFGMLFVGAAALLATFRRSS</sequence>
<keyword evidence="3" id="KW-1003">Cell membrane</keyword>
<comment type="caution">
    <text evidence="8">The sequence shown here is derived from an EMBL/GenBank/DDBJ whole genome shotgun (WGS) entry which is preliminary data.</text>
</comment>
<dbReference type="Pfam" id="PF01810">
    <property type="entry name" value="LysE"/>
    <property type="match status" value="1"/>
</dbReference>
<dbReference type="RefSeq" id="WP_109678104.1">
    <property type="nucleotide sequence ID" value="NZ_CP086615.1"/>
</dbReference>
<feature type="transmembrane region" description="Helical" evidence="7">
    <location>
        <begin position="153"/>
        <end position="174"/>
    </location>
</feature>
<feature type="transmembrane region" description="Helical" evidence="7">
    <location>
        <begin position="47"/>
        <end position="67"/>
    </location>
</feature>
<evidence type="ECO:0000256" key="2">
    <source>
        <dbReference type="ARBA" id="ARBA00007928"/>
    </source>
</evidence>
<evidence type="ECO:0000256" key="5">
    <source>
        <dbReference type="ARBA" id="ARBA00022989"/>
    </source>
</evidence>
<evidence type="ECO:0000256" key="7">
    <source>
        <dbReference type="SAM" id="Phobius"/>
    </source>
</evidence>
<evidence type="ECO:0000313" key="9">
    <source>
        <dbReference type="Proteomes" id="UP000245474"/>
    </source>
</evidence>
<dbReference type="EMBL" id="QFFI01000010">
    <property type="protein sequence ID" value="PWG63535.1"/>
    <property type="molecule type" value="Genomic_DNA"/>
</dbReference>
<accession>A0A2U2N2R8</accession>
<dbReference type="PANTHER" id="PTHR30086:SF14">
    <property type="entry name" value="HOMOSERINE_HOMOSERINE LACTONE EFFLUX PROTEIN"/>
    <property type="match status" value="1"/>
</dbReference>
<dbReference type="GO" id="GO:0005886">
    <property type="term" value="C:plasma membrane"/>
    <property type="evidence" value="ECO:0007669"/>
    <property type="project" value="UniProtKB-SubCell"/>
</dbReference>
<dbReference type="AlphaFoldDB" id="A0A2U2N2R8"/>
<name>A0A2U2N2R8_9GAMM</name>